<evidence type="ECO:0000256" key="1">
    <source>
        <dbReference type="SAM" id="MobiDB-lite"/>
    </source>
</evidence>
<organism evidence="2 3">
    <name type="scientific">Penaeus vannamei</name>
    <name type="common">Whiteleg shrimp</name>
    <name type="synonym">Litopenaeus vannamei</name>
    <dbReference type="NCBI Taxonomy" id="6689"/>
    <lineage>
        <taxon>Eukaryota</taxon>
        <taxon>Metazoa</taxon>
        <taxon>Ecdysozoa</taxon>
        <taxon>Arthropoda</taxon>
        <taxon>Crustacea</taxon>
        <taxon>Multicrustacea</taxon>
        <taxon>Malacostraca</taxon>
        <taxon>Eumalacostraca</taxon>
        <taxon>Eucarida</taxon>
        <taxon>Decapoda</taxon>
        <taxon>Dendrobranchiata</taxon>
        <taxon>Penaeoidea</taxon>
        <taxon>Penaeidae</taxon>
        <taxon>Penaeus</taxon>
    </lineage>
</organism>
<accession>A0A423SVY2</accession>
<dbReference type="Proteomes" id="UP000283509">
    <property type="component" value="Unassembled WGS sequence"/>
</dbReference>
<dbReference type="EMBL" id="QCYY01002671">
    <property type="protein sequence ID" value="ROT68404.1"/>
    <property type="molecule type" value="Genomic_DNA"/>
</dbReference>
<gene>
    <name evidence="2" type="ORF">C7M84_013452</name>
</gene>
<reference evidence="2 3" key="1">
    <citation type="submission" date="2018-04" db="EMBL/GenBank/DDBJ databases">
        <authorList>
            <person name="Zhang X."/>
            <person name="Yuan J."/>
            <person name="Li F."/>
            <person name="Xiang J."/>
        </authorList>
    </citation>
    <scope>NUCLEOTIDE SEQUENCE [LARGE SCALE GENOMIC DNA]</scope>
    <source>
        <tissue evidence="2">Muscle</tissue>
    </source>
</reference>
<feature type="region of interest" description="Disordered" evidence="1">
    <location>
        <begin position="291"/>
        <end position="310"/>
    </location>
</feature>
<name>A0A423SVY2_PENVA</name>
<comment type="caution">
    <text evidence="2">The sequence shown here is derived from an EMBL/GenBank/DDBJ whole genome shotgun (WGS) entry which is preliminary data.</text>
</comment>
<proteinExistence type="predicted"/>
<dbReference type="AlphaFoldDB" id="A0A423SVY2"/>
<evidence type="ECO:0000313" key="2">
    <source>
        <dbReference type="EMBL" id="ROT68404.1"/>
    </source>
</evidence>
<protein>
    <submittedName>
        <fullName evidence="2">Uncharacterized protein</fullName>
    </submittedName>
</protein>
<sequence length="403" mass="43685">MEVSCSFPVPLPPDATGRGTVQVVLPEERLRMGEGALSTHLYGHAGCGFRSKCTHSPFLLVIMSIFRFSMRSPFTLSLTGGHTFLSPLLGHRASLFIPTGQHALPLLPPGQHVYLIPQSSYISSSSPRFKVLFLSPQVIMPCPLFPSLGHSYTSYFPHGSYHLSLLPRDSYSLPLSLSPRANSPFLPSLHPTTLYFIHPFLPLPLTITGQAPTSPPLQSPTLFPILSTSHIHPFSTHLPLLYNPPSTPPSSPLTLSTPFTSSHLPLLPHLLLAPSPANILPLLHSLPPPTPFHQLPPSSPPSLRFSLLPPSSSRLPLPPSTFPPIPPSSATNPSHTPSPPPLLPLSLLPFLAHALALTDGRGRNAPLIKQPRQTPTPKRHIKNGRELSLPPPIPLCIQQRYGA</sequence>
<reference evidence="2 3" key="2">
    <citation type="submission" date="2019-01" db="EMBL/GenBank/DDBJ databases">
        <title>The decoding of complex shrimp genome reveals the adaptation for benthos swimmer, frequently molting mechanism and breeding impact on genome.</title>
        <authorList>
            <person name="Sun Y."/>
            <person name="Gao Y."/>
            <person name="Yu Y."/>
        </authorList>
    </citation>
    <scope>NUCLEOTIDE SEQUENCE [LARGE SCALE GENOMIC DNA]</scope>
    <source>
        <tissue evidence="2">Muscle</tissue>
    </source>
</reference>
<keyword evidence="3" id="KW-1185">Reference proteome</keyword>
<feature type="region of interest" description="Disordered" evidence="1">
    <location>
        <begin position="362"/>
        <end position="389"/>
    </location>
</feature>
<evidence type="ECO:0000313" key="3">
    <source>
        <dbReference type="Proteomes" id="UP000283509"/>
    </source>
</evidence>
<feature type="compositionally biased region" description="Low complexity" evidence="1">
    <location>
        <begin position="292"/>
        <end position="310"/>
    </location>
</feature>
<feature type="compositionally biased region" description="Pro residues" evidence="1">
    <location>
        <begin position="316"/>
        <end position="327"/>
    </location>
</feature>
<feature type="region of interest" description="Disordered" evidence="1">
    <location>
        <begin position="316"/>
        <end position="341"/>
    </location>
</feature>